<dbReference type="CDD" id="cd00066">
    <property type="entry name" value="G-alpha"/>
    <property type="match status" value="1"/>
</dbReference>
<dbReference type="Gene3D" id="3.40.50.300">
    <property type="entry name" value="P-loop containing nucleotide triphosphate hydrolases"/>
    <property type="match status" value="1"/>
</dbReference>
<feature type="binding site" evidence="10">
    <location>
        <begin position="175"/>
        <end position="181"/>
    </location>
    <ligand>
        <name>GTP</name>
        <dbReference type="ChEBI" id="CHEBI:37565"/>
    </ligand>
</feature>
<sequence length="354" mass="40259">MGCTISTMDKEAAAISRKIDKDLRMAGEQAAREVKLLLLGAGESGKSTIVKQMKIIHESGYSREECEQYRPVVFSNTIQSLMAIIRAMGHLRIEFADSMRKDDARQFFTLASATDEGVMTPELAHIMRRLWADGGVQACFLRSREYQLNDSAAYYLNALDRISKSNYVPTQQDVLRTRVKTTGIVETKFSFKGLNFKMFDVGGQRSERKKWIHCFEGVTAIIFCVAMSAYDLVLAEDEEVNRMIESMKLFDSICNNKWFVDTSVILFLNKKDLFEAKIARSPLTTCFPEYNGASTYEEAASYIQLKFENLNKRKGLKDIYTHFTCATDTNNIQFVFDAVTDVIIKHNLKDVGLF</sequence>
<keyword evidence="8" id="KW-0807">Transducer</keyword>
<gene>
    <name evidence="12" type="primary">GNAI_2</name>
    <name evidence="12" type="ORF">FJT64_018937</name>
</gene>
<dbReference type="OrthoDB" id="5817230at2759"/>
<dbReference type="SUPFAM" id="SSF52540">
    <property type="entry name" value="P-loop containing nucleoside triphosphate hydrolases"/>
    <property type="match status" value="1"/>
</dbReference>
<dbReference type="PROSITE" id="PS51882">
    <property type="entry name" value="G_ALPHA"/>
    <property type="match status" value="1"/>
</dbReference>
<evidence type="ECO:0000256" key="1">
    <source>
        <dbReference type="ARBA" id="ARBA00006628"/>
    </source>
</evidence>
<reference evidence="12 13" key="1">
    <citation type="submission" date="2019-07" db="EMBL/GenBank/DDBJ databases">
        <title>Draft genome assembly of a fouling barnacle, Amphibalanus amphitrite (Darwin, 1854): The first reference genome for Thecostraca.</title>
        <authorList>
            <person name="Kim W."/>
        </authorList>
    </citation>
    <scope>NUCLEOTIDE SEQUENCE [LARGE SCALE GENOMIC DNA]</scope>
    <source>
        <strain evidence="12">SNU_AA5</strain>
        <tissue evidence="12">Soma without cirri and trophi</tissue>
    </source>
</reference>
<name>A0A6A4WRZ2_AMPAM</name>
<dbReference type="FunFam" id="3.40.50.300:FF:000720">
    <property type="entry name" value="Guanine nucleotide-binding protein G(k) subunit alpha"/>
    <property type="match status" value="1"/>
</dbReference>
<evidence type="ECO:0000256" key="9">
    <source>
        <dbReference type="ARBA" id="ARBA00023288"/>
    </source>
</evidence>
<protein>
    <submittedName>
        <fullName evidence="12">Guanine nucleotide-binding protein G(I) subunit alpha</fullName>
    </submittedName>
</protein>
<dbReference type="GO" id="GO:0031683">
    <property type="term" value="F:G-protein beta/gamma-subunit complex binding"/>
    <property type="evidence" value="ECO:0007669"/>
    <property type="project" value="InterPro"/>
</dbReference>
<dbReference type="GO" id="GO:0007419">
    <property type="term" value="P:ventral cord development"/>
    <property type="evidence" value="ECO:0007669"/>
    <property type="project" value="UniProtKB-ARBA"/>
</dbReference>
<dbReference type="FunFam" id="3.40.50.300:FF:002487">
    <property type="entry name" value="Guanine nucleotide-binding protein G(i) subunit alpha-1"/>
    <property type="match status" value="1"/>
</dbReference>
<dbReference type="GO" id="GO:0019722">
    <property type="term" value="P:calcium-mediated signaling"/>
    <property type="evidence" value="ECO:0007669"/>
    <property type="project" value="UniProtKB-ARBA"/>
</dbReference>
<dbReference type="GO" id="GO:0005737">
    <property type="term" value="C:cytoplasm"/>
    <property type="evidence" value="ECO:0007669"/>
    <property type="project" value="TreeGrafter"/>
</dbReference>
<dbReference type="InterPro" id="IPR027417">
    <property type="entry name" value="P-loop_NTPase"/>
</dbReference>
<feature type="binding site" evidence="10">
    <location>
        <begin position="150"/>
        <end position="151"/>
    </location>
    <ligand>
        <name>GTP</name>
        <dbReference type="ChEBI" id="CHEBI:37565"/>
    </ligand>
</feature>
<dbReference type="PRINTS" id="PR00318">
    <property type="entry name" value="GPROTEINA"/>
</dbReference>
<keyword evidence="2" id="KW-0519">Myristate</keyword>
<dbReference type="GO" id="GO:0005525">
    <property type="term" value="F:GTP binding"/>
    <property type="evidence" value="ECO:0007669"/>
    <property type="project" value="UniProtKB-KW"/>
</dbReference>
<evidence type="ECO:0000256" key="5">
    <source>
        <dbReference type="ARBA" id="ARBA00022842"/>
    </source>
</evidence>
<feature type="binding site" evidence="10">
    <location>
        <begin position="43"/>
        <end position="48"/>
    </location>
    <ligand>
        <name>GTP</name>
        <dbReference type="ChEBI" id="CHEBI:37565"/>
    </ligand>
</feature>
<evidence type="ECO:0000313" key="13">
    <source>
        <dbReference type="Proteomes" id="UP000440578"/>
    </source>
</evidence>
<dbReference type="SUPFAM" id="SSF47895">
    <property type="entry name" value="Transducin (alpha subunit), insertion domain"/>
    <property type="match status" value="1"/>
</dbReference>
<dbReference type="GO" id="GO:0005834">
    <property type="term" value="C:heterotrimeric G-protein complex"/>
    <property type="evidence" value="ECO:0007669"/>
    <property type="project" value="TreeGrafter"/>
</dbReference>
<dbReference type="FunFam" id="1.10.400.10:FF:000001">
    <property type="entry name" value="Guanine nucleotide-binding protein G(I) subunit alpha"/>
    <property type="match status" value="1"/>
</dbReference>
<comment type="similarity">
    <text evidence="1">Belongs to the G-alpha family. G(i/o/t/z) subfamily.</text>
</comment>
<feature type="binding site" evidence="10">
    <location>
        <begin position="269"/>
        <end position="272"/>
    </location>
    <ligand>
        <name>GTP</name>
        <dbReference type="ChEBI" id="CHEBI:37565"/>
    </ligand>
</feature>
<dbReference type="Proteomes" id="UP000440578">
    <property type="component" value="Unassembled WGS sequence"/>
</dbReference>
<keyword evidence="4 10" id="KW-0547">Nucleotide-binding</keyword>
<evidence type="ECO:0000256" key="3">
    <source>
        <dbReference type="ARBA" id="ARBA00022723"/>
    </source>
</evidence>
<keyword evidence="9" id="KW-0449">Lipoprotein</keyword>
<evidence type="ECO:0000256" key="2">
    <source>
        <dbReference type="ARBA" id="ARBA00022707"/>
    </source>
</evidence>
<dbReference type="GO" id="GO:0007188">
    <property type="term" value="P:adenylate cyclase-modulating G protein-coupled receptor signaling pathway"/>
    <property type="evidence" value="ECO:0007669"/>
    <property type="project" value="InterPro"/>
</dbReference>
<evidence type="ECO:0000256" key="6">
    <source>
        <dbReference type="ARBA" id="ARBA00023134"/>
    </source>
</evidence>
<keyword evidence="3 11" id="KW-0479">Metal-binding</keyword>
<dbReference type="InterPro" id="IPR001408">
    <property type="entry name" value="Gprotein_alpha_I"/>
</dbReference>
<dbReference type="PANTHER" id="PTHR10218:SF227">
    <property type="entry name" value="G PROTEIN ALPHA I SUBUNIT"/>
    <property type="match status" value="1"/>
</dbReference>
<feature type="binding site" evidence="11">
    <location>
        <position position="181"/>
    </location>
    <ligand>
        <name>Mg(2+)</name>
        <dbReference type="ChEBI" id="CHEBI:18420"/>
    </ligand>
</feature>
<dbReference type="GO" id="GO:0003924">
    <property type="term" value="F:GTPase activity"/>
    <property type="evidence" value="ECO:0007669"/>
    <property type="project" value="InterPro"/>
</dbReference>
<dbReference type="PANTHER" id="PTHR10218">
    <property type="entry name" value="GTP-BINDING PROTEIN ALPHA SUBUNIT"/>
    <property type="match status" value="1"/>
</dbReference>
<dbReference type="AlphaFoldDB" id="A0A6A4WRZ2"/>
<organism evidence="12 13">
    <name type="scientific">Amphibalanus amphitrite</name>
    <name type="common">Striped barnacle</name>
    <name type="synonym">Balanus amphitrite</name>
    <dbReference type="NCBI Taxonomy" id="1232801"/>
    <lineage>
        <taxon>Eukaryota</taxon>
        <taxon>Metazoa</taxon>
        <taxon>Ecdysozoa</taxon>
        <taxon>Arthropoda</taxon>
        <taxon>Crustacea</taxon>
        <taxon>Multicrustacea</taxon>
        <taxon>Cirripedia</taxon>
        <taxon>Thoracica</taxon>
        <taxon>Thoracicalcarea</taxon>
        <taxon>Balanomorpha</taxon>
        <taxon>Balanoidea</taxon>
        <taxon>Balanidae</taxon>
        <taxon>Amphibalaninae</taxon>
        <taxon>Amphibalanus</taxon>
    </lineage>
</organism>
<keyword evidence="7" id="KW-0564">Palmitate</keyword>
<evidence type="ECO:0000313" key="12">
    <source>
        <dbReference type="EMBL" id="KAF0310027.1"/>
    </source>
</evidence>
<dbReference type="GO" id="GO:0030866">
    <property type="term" value="P:cortical actin cytoskeleton organization"/>
    <property type="evidence" value="ECO:0007669"/>
    <property type="project" value="UniProtKB-ARBA"/>
</dbReference>
<feature type="binding site" evidence="10">
    <location>
        <position position="326"/>
    </location>
    <ligand>
        <name>GTP</name>
        <dbReference type="ChEBI" id="CHEBI:37565"/>
    </ligand>
</feature>
<dbReference type="GO" id="GO:0060857">
    <property type="term" value="P:establishment of glial blood-brain barrier"/>
    <property type="evidence" value="ECO:0007669"/>
    <property type="project" value="UniProtKB-ARBA"/>
</dbReference>
<keyword evidence="13" id="KW-1185">Reference proteome</keyword>
<keyword evidence="5 11" id="KW-0460">Magnesium</keyword>
<accession>A0A6A4WRZ2</accession>
<evidence type="ECO:0000256" key="10">
    <source>
        <dbReference type="PIRSR" id="PIRSR601019-1"/>
    </source>
</evidence>
<dbReference type="EMBL" id="VIIS01000354">
    <property type="protein sequence ID" value="KAF0310027.1"/>
    <property type="molecule type" value="Genomic_DNA"/>
</dbReference>
<dbReference type="GO" id="GO:0001664">
    <property type="term" value="F:G protein-coupled receptor binding"/>
    <property type="evidence" value="ECO:0007669"/>
    <property type="project" value="TreeGrafter"/>
</dbReference>
<dbReference type="InterPro" id="IPR011025">
    <property type="entry name" value="GproteinA_insert"/>
</dbReference>
<evidence type="ECO:0000256" key="4">
    <source>
        <dbReference type="ARBA" id="ARBA00022741"/>
    </source>
</evidence>
<dbReference type="GO" id="GO:0008356">
    <property type="term" value="P:asymmetric cell division"/>
    <property type="evidence" value="ECO:0007669"/>
    <property type="project" value="UniProtKB-ARBA"/>
</dbReference>
<dbReference type="Pfam" id="PF00503">
    <property type="entry name" value="G-alpha"/>
    <property type="match status" value="1"/>
</dbReference>
<feature type="binding site" evidence="11">
    <location>
        <position position="47"/>
    </location>
    <ligand>
        <name>Mg(2+)</name>
        <dbReference type="ChEBI" id="CHEBI:18420"/>
    </ligand>
</feature>
<dbReference type="GO" id="GO:0046872">
    <property type="term" value="F:metal ion binding"/>
    <property type="evidence" value="ECO:0007669"/>
    <property type="project" value="UniProtKB-KW"/>
</dbReference>
<dbReference type="Gene3D" id="1.10.400.10">
    <property type="entry name" value="GI Alpha 1, domain 2-like"/>
    <property type="match status" value="1"/>
</dbReference>
<feature type="binding site" evidence="10">
    <location>
        <begin position="200"/>
        <end position="204"/>
    </location>
    <ligand>
        <name>GTP</name>
        <dbReference type="ChEBI" id="CHEBI:37565"/>
    </ligand>
</feature>
<dbReference type="GO" id="GO:0032291">
    <property type="term" value="P:axon ensheathment in central nervous system"/>
    <property type="evidence" value="ECO:0007669"/>
    <property type="project" value="UniProtKB-ARBA"/>
</dbReference>
<keyword evidence="6 10" id="KW-0342">GTP-binding</keyword>
<evidence type="ECO:0000256" key="11">
    <source>
        <dbReference type="PIRSR" id="PIRSR601019-2"/>
    </source>
</evidence>
<proteinExistence type="inferred from homology"/>
<dbReference type="GO" id="GO:0019991">
    <property type="term" value="P:septate junction assembly"/>
    <property type="evidence" value="ECO:0007669"/>
    <property type="project" value="UniProtKB-ARBA"/>
</dbReference>
<dbReference type="InterPro" id="IPR001019">
    <property type="entry name" value="Gprotein_alpha_su"/>
</dbReference>
<evidence type="ECO:0000256" key="8">
    <source>
        <dbReference type="ARBA" id="ARBA00023224"/>
    </source>
</evidence>
<evidence type="ECO:0000256" key="7">
    <source>
        <dbReference type="ARBA" id="ARBA00023139"/>
    </source>
</evidence>
<dbReference type="PRINTS" id="PR00441">
    <property type="entry name" value="GPROTEINAI"/>
</dbReference>
<comment type="caution">
    <text evidence="12">The sequence shown here is derived from an EMBL/GenBank/DDBJ whole genome shotgun (WGS) entry which is preliminary data.</text>
</comment>
<dbReference type="SMART" id="SM00275">
    <property type="entry name" value="G_alpha"/>
    <property type="match status" value="1"/>
</dbReference>